<reference evidence="4 5" key="1">
    <citation type="submission" date="2024-08" db="EMBL/GenBank/DDBJ databases">
        <authorList>
            <person name="Cucini C."/>
            <person name="Frati F."/>
        </authorList>
    </citation>
    <scope>NUCLEOTIDE SEQUENCE [LARGE SCALE GENOMIC DNA]</scope>
</reference>
<name>A0ABP1PZD9_9HEXA</name>
<dbReference type="PANTHER" id="PTHR12993:SF11">
    <property type="entry name" value="N-ACETYLGLUCOSAMINYL-PHOSPHATIDYLINOSITOL DE-N-ACETYLASE"/>
    <property type="match status" value="1"/>
</dbReference>
<dbReference type="PANTHER" id="PTHR12993">
    <property type="entry name" value="N-ACETYLGLUCOSAMINYL-PHOSPHATIDYLINOSITOL DE-N-ACETYLASE-RELATED"/>
    <property type="match status" value="1"/>
</dbReference>
<dbReference type="SUPFAM" id="SSF102588">
    <property type="entry name" value="LmbE-like"/>
    <property type="match status" value="1"/>
</dbReference>
<evidence type="ECO:0000256" key="3">
    <source>
        <dbReference type="SAM" id="Phobius"/>
    </source>
</evidence>
<keyword evidence="3" id="KW-1133">Transmembrane helix</keyword>
<gene>
    <name evidence="4" type="ORF">ODALV1_LOCUS4987</name>
</gene>
<dbReference type="Proteomes" id="UP001642540">
    <property type="component" value="Unassembled WGS sequence"/>
</dbReference>
<evidence type="ECO:0000256" key="1">
    <source>
        <dbReference type="ARBA" id="ARBA00006066"/>
    </source>
</evidence>
<evidence type="ECO:0000256" key="2">
    <source>
        <dbReference type="ARBA" id="ARBA00012176"/>
    </source>
</evidence>
<keyword evidence="5" id="KW-1185">Reference proteome</keyword>
<dbReference type="Gene3D" id="3.40.50.10320">
    <property type="entry name" value="LmbE-like"/>
    <property type="match status" value="1"/>
</dbReference>
<comment type="similarity">
    <text evidence="1">Belongs to the PIGL family.</text>
</comment>
<dbReference type="Pfam" id="PF02585">
    <property type="entry name" value="PIG-L"/>
    <property type="match status" value="1"/>
</dbReference>
<sequence>MMSFDLNIFLGIVYLAAIYIAITIVYALVVTDFFMRVWKSKQISGMKRVLLVTAHPDDECMFFGPTIVALAKNPDVRIYVLCLSLGDYEGMGNLRKLELWHSCKKLGVNESNITCLNYQHLRDNPKVLWQSSHMAKAILHHVHMLDINTLITFDGYGVSGHTNHISIYNCIAELMHTRAIPPKCRVFSLESVSWFRKYILGVFDVYFSYVTSTFMYVTNEVGRSVIRSAMEVHVTQYVWYRKLYMVFSRYINVNTFREIPHKKLHDANAAAGRRRKFPLFRNNSQSRQKNE</sequence>
<dbReference type="InterPro" id="IPR024078">
    <property type="entry name" value="LmbE-like_dom_sf"/>
</dbReference>
<feature type="transmembrane region" description="Helical" evidence="3">
    <location>
        <begin position="12"/>
        <end position="38"/>
    </location>
</feature>
<accession>A0ABP1PZD9</accession>
<protein>
    <recommendedName>
        <fullName evidence="2">N-acetylglucosaminylphosphatidylinositol deacetylase</fullName>
        <ecNumber evidence="2">3.5.1.89</ecNumber>
    </recommendedName>
</protein>
<evidence type="ECO:0000313" key="4">
    <source>
        <dbReference type="EMBL" id="CAL8081676.1"/>
    </source>
</evidence>
<dbReference type="EC" id="3.5.1.89" evidence="2"/>
<keyword evidence="3" id="KW-0812">Transmembrane</keyword>
<organism evidence="4 5">
    <name type="scientific">Orchesella dallaii</name>
    <dbReference type="NCBI Taxonomy" id="48710"/>
    <lineage>
        <taxon>Eukaryota</taxon>
        <taxon>Metazoa</taxon>
        <taxon>Ecdysozoa</taxon>
        <taxon>Arthropoda</taxon>
        <taxon>Hexapoda</taxon>
        <taxon>Collembola</taxon>
        <taxon>Entomobryomorpha</taxon>
        <taxon>Entomobryoidea</taxon>
        <taxon>Orchesellidae</taxon>
        <taxon>Orchesellinae</taxon>
        <taxon>Orchesella</taxon>
    </lineage>
</organism>
<comment type="caution">
    <text evidence="4">The sequence shown here is derived from an EMBL/GenBank/DDBJ whole genome shotgun (WGS) entry which is preliminary data.</text>
</comment>
<dbReference type="InterPro" id="IPR003737">
    <property type="entry name" value="GlcNAc_PI_deacetylase-related"/>
</dbReference>
<proteinExistence type="inferred from homology"/>
<dbReference type="EMBL" id="CAXLJM020000015">
    <property type="protein sequence ID" value="CAL8081676.1"/>
    <property type="molecule type" value="Genomic_DNA"/>
</dbReference>
<keyword evidence="3" id="KW-0472">Membrane</keyword>
<evidence type="ECO:0000313" key="5">
    <source>
        <dbReference type="Proteomes" id="UP001642540"/>
    </source>
</evidence>